<dbReference type="InterPro" id="IPR050966">
    <property type="entry name" value="Glutamyl_endopeptidase"/>
</dbReference>
<comment type="similarity">
    <text evidence="1 6">Belongs to the peptidase S1B family.</text>
</comment>
<dbReference type="InterPro" id="IPR008353">
    <property type="entry name" value="Peptidase_S1B_tx"/>
</dbReference>
<evidence type="ECO:0000256" key="3">
    <source>
        <dbReference type="ARBA" id="ARBA00022729"/>
    </source>
</evidence>
<feature type="domain" description="G5" evidence="9">
    <location>
        <begin position="749"/>
        <end position="826"/>
    </location>
</feature>
<evidence type="ECO:0000313" key="11">
    <source>
        <dbReference type="Proteomes" id="UP000004773"/>
    </source>
</evidence>
<dbReference type="Gene3D" id="2.40.10.10">
    <property type="entry name" value="Trypsin-like serine proteases"/>
    <property type="match status" value="3"/>
</dbReference>
<protein>
    <recommendedName>
        <fullName evidence="6">Serine protease</fullName>
        <ecNumber evidence="6">3.4.21.-</ecNumber>
    </recommendedName>
</protein>
<dbReference type="InterPro" id="IPR009003">
    <property type="entry name" value="Peptidase_S1_PA"/>
</dbReference>
<dbReference type="InterPro" id="IPR011098">
    <property type="entry name" value="G5_dom"/>
</dbReference>
<dbReference type="Proteomes" id="UP000004773">
    <property type="component" value="Unassembled WGS sequence"/>
</dbReference>
<dbReference type="NCBIfam" id="TIGR01167">
    <property type="entry name" value="LPXTG_anchor"/>
    <property type="match status" value="1"/>
</dbReference>
<dbReference type="EC" id="3.4.21.-" evidence="6"/>
<evidence type="ECO:0000256" key="8">
    <source>
        <dbReference type="SAM" id="Phobius"/>
    </source>
</evidence>
<dbReference type="PANTHER" id="PTHR15462:SF8">
    <property type="entry name" value="SERINE PROTEASE"/>
    <property type="match status" value="1"/>
</dbReference>
<dbReference type="GO" id="GO:0006508">
    <property type="term" value="P:proteolysis"/>
    <property type="evidence" value="ECO:0007669"/>
    <property type="project" value="UniProtKB-KW"/>
</dbReference>
<feature type="region of interest" description="Disordered" evidence="7">
    <location>
        <begin position="1149"/>
        <end position="1169"/>
    </location>
</feature>
<keyword evidence="4 6" id="KW-0378">Hydrolase</keyword>
<evidence type="ECO:0000313" key="10">
    <source>
        <dbReference type="EMBL" id="EGF87259.1"/>
    </source>
</evidence>
<dbReference type="InterPro" id="IPR043504">
    <property type="entry name" value="Peptidase_S1_PA_chymotrypsin"/>
</dbReference>
<dbReference type="Gene3D" id="2.20.230.10">
    <property type="entry name" value="Resuscitation-promoting factor rpfb"/>
    <property type="match status" value="4"/>
</dbReference>
<dbReference type="SUPFAM" id="SSF50494">
    <property type="entry name" value="Trypsin-like serine proteases"/>
    <property type="match status" value="2"/>
</dbReference>
<keyword evidence="8" id="KW-0472">Membrane</keyword>
<sequence>MIRNEKTYGFFRKTKKYGLIGCISFCGILVYGLTDNNQIVNKEAQAAVVKGGADIVDADVHNKETSGVAMTYTSFDSNGSKQVASGSGVFVAPNVMVTVAHNYLDKDKASGSGYVRGGNSAQSYVVMNSDTEKRNNTPANGTIDIIPKGNIHYYNQKEFAKSYENDLAAVVTERPVEAMTNGEDKPRELGVASQGDNITLIGYPNDFSSKRLSEATKARLKDGKMYKISGILSSLNTTTGDGTYNTSALGGFSGGPIFNDKGEVVGIHQHGTNTDAGTDAEQHGGGLFFTDKHRSWINKIIEEHGIKGWFVNGNDKYYYDNNHRALVSTEREIDGARYSFDSNGRGRLLSGTEKGKVVLRIKNEAGEKLVERVVAQGNVGSAVNYDFKQDKENKDLFGKNPNATIVSIDGEAINKKFNENWSKDFVSKLSLGNTYIDAIIKGDNFVRTQPGQVDTSGDVTLPKPSEEVKNAPNGLRNFNATAIIVTPDGTGSGTLIEKDLLLTVAHNFLKFENGKVTEKATGNNDKKYYAVLPNGKKVFFTDSDIHYWKKDDSVVGFTHDLALVKFKEVVDNVTPAAVKEDVSVVNSGDKVSVYGFPDGKLKPVIDTKVTDVVDRGAGLTGIGYTGTKPGASGGGLYNDKGEIIGVHQNGVVGERSGGLVFSKEQLDWVKSYIDGNPKAPVYREEKNVDYGDVAEFELKDLKDDSKLKQWFSDRIKKIGTEDKIRLSVDGNILFEKKIDTATKEDFEIKTGLYKIESLVEKEEKIPFDTKYVADKELNKGERSVIKKGIEGTLKTTYIKDEDGELIKEKETKEPAVDEVVKVGVKPIENTKEILSNTKYIADKEKARGLPNKRIEGSNGYEKEVTKYTLNKKDGTISETVEKTEKKATDTIIKVPAKDKVEIIEIPSPIRYEKDSTREKGQNNITVFGEKGMRKVTTTYEVNPKTGEVTERIGTPEIKEATETVVKVPAKDKVEVTEIPSPIRYEKDSTREKGQNNITVFGEKGTRKVTTTYEVNPKTGEITERTGTPEVKAATETVVKVAAKDKVEVTEIPSSARYEKDSTREKGQSNITVLGEKGTRKVTTTYEVNPKTGEVTERTGMPEIKEATETVVKVPAKDKVEVVQRENGKKVKVTTVYTVDEKTGNIIQTEREEEISSEDLTSKSDEKAPTVEELKPFEGGVNPAELVVTEELKPFEGGVNSEIASVKEELPELKVALLRDEEGNVLDVLANSEKPKELKGYKYTGKEEVDGEGNKIYIYEKDKSGVITSKSDEKAPTVEELKPFEGGVNPAESVVTEETIPFEAGVNSETATVKEQLPELKVALLKDEKGNILDVLAISEKPKELKGYKYTGKKEVDGEGNKIYIYQKVELENFDNKKQETVDVYQSQNTESQNETTASKKAQVQKLPNTGETPVESGVLGGMLLVATTMLSKRKLKK</sequence>
<feature type="transmembrane region" description="Helical" evidence="8">
    <location>
        <begin position="16"/>
        <end position="34"/>
    </location>
</feature>
<keyword evidence="8" id="KW-0812">Transmembrane</keyword>
<dbReference type="PROSITE" id="PS51109">
    <property type="entry name" value="G5"/>
    <property type="match status" value="4"/>
</dbReference>
<feature type="domain" description="G5" evidence="9">
    <location>
        <begin position="891"/>
        <end position="971"/>
    </location>
</feature>
<keyword evidence="3" id="KW-0732">Signal</keyword>
<dbReference type="Pfam" id="PF07501">
    <property type="entry name" value="G5"/>
    <property type="match status" value="1"/>
</dbReference>
<evidence type="ECO:0000259" key="9">
    <source>
        <dbReference type="PROSITE" id="PS51109"/>
    </source>
</evidence>
<keyword evidence="2 6" id="KW-0645">Protease</keyword>
<evidence type="ECO:0000256" key="5">
    <source>
        <dbReference type="ARBA" id="ARBA00022825"/>
    </source>
</evidence>
<feature type="domain" description="G5" evidence="9">
    <location>
        <begin position="1037"/>
        <end position="1117"/>
    </location>
</feature>
<dbReference type="PRINTS" id="PR00839">
    <property type="entry name" value="V8PROTEASE"/>
</dbReference>
<evidence type="ECO:0000256" key="7">
    <source>
        <dbReference type="SAM" id="MobiDB-lite"/>
    </source>
</evidence>
<comment type="caution">
    <text evidence="10">The sequence shown here is derived from an EMBL/GenBank/DDBJ whole genome shotgun (WGS) entry which is preliminary data.</text>
</comment>
<gene>
    <name evidence="10" type="ORF">HMPREF0428_00134</name>
</gene>
<feature type="region of interest" description="Disordered" evidence="7">
    <location>
        <begin position="1385"/>
        <end position="1414"/>
    </location>
</feature>
<reference evidence="10 11" key="1">
    <citation type="submission" date="2011-03" db="EMBL/GenBank/DDBJ databases">
        <title>The Genome Sequence of Gemella haemolysans M341.</title>
        <authorList>
            <consortium name="The Broad Institute Genome Sequencing Platform"/>
            <consortium name="The Broad Institute Genome Sequencing Center for Infectious Disease"/>
            <person name="Earl A."/>
            <person name="Ward D."/>
            <person name="Feldgarden M."/>
            <person name="Gevers D."/>
            <person name="Sibley C.D."/>
            <person name="Field T.R."/>
            <person name="Grinwis M."/>
            <person name="Eshaghurshan C.S."/>
            <person name="Surette M.G."/>
            <person name="Young S.K."/>
            <person name="Zeng Q."/>
            <person name="Gargeya S."/>
            <person name="Fitzgerald M."/>
            <person name="Haas B."/>
            <person name="Abouelleil A."/>
            <person name="Alvarado L."/>
            <person name="Arachchi H.M."/>
            <person name="Berlin A."/>
            <person name="Brown A."/>
            <person name="Chapman S.B."/>
            <person name="Chen Z."/>
            <person name="Dunbar C."/>
            <person name="Freedman E."/>
            <person name="Gearin G."/>
            <person name="Gellesch M."/>
            <person name="Goldberg J."/>
            <person name="Griggs A."/>
            <person name="Gujja S."/>
            <person name="Heilman E.R."/>
            <person name="Heiman D."/>
            <person name="Howarth C."/>
            <person name="Larson L."/>
            <person name="Lui A."/>
            <person name="MacDonald P.J.P."/>
            <person name="Mehta T."/>
            <person name="Montmayeur A."/>
            <person name="Murphy C."/>
            <person name="Neiman D."/>
            <person name="Pearson M."/>
            <person name="Priest M."/>
            <person name="Roberts A."/>
            <person name="Saif S."/>
            <person name="Shea T."/>
            <person name="Shenoy N."/>
            <person name="Sisk P."/>
            <person name="Stolte C."/>
            <person name="Sykes S."/>
            <person name="White J."/>
            <person name="Yandava C."/>
            <person name="Wortman J."/>
            <person name="Nusbaum C."/>
            <person name="Birren B."/>
        </authorList>
    </citation>
    <scope>NUCLEOTIDE SEQUENCE [LARGE SCALE GENOMIC DNA]</scope>
    <source>
        <strain evidence="10 11">M341</strain>
    </source>
</reference>
<evidence type="ECO:0000256" key="2">
    <source>
        <dbReference type="ARBA" id="ARBA00022670"/>
    </source>
</evidence>
<keyword evidence="5 6" id="KW-0720">Serine protease</keyword>
<dbReference type="EMBL" id="ACRO01000003">
    <property type="protein sequence ID" value="EGF87259.1"/>
    <property type="molecule type" value="Genomic_DNA"/>
</dbReference>
<keyword evidence="8" id="KW-1133">Transmembrane helix</keyword>
<evidence type="ECO:0000256" key="4">
    <source>
        <dbReference type="ARBA" id="ARBA00022801"/>
    </source>
</evidence>
<evidence type="ECO:0000256" key="6">
    <source>
        <dbReference type="RuleBase" id="RU004296"/>
    </source>
</evidence>
<feature type="compositionally biased region" description="Basic and acidic residues" evidence="7">
    <location>
        <begin position="1159"/>
        <end position="1169"/>
    </location>
</feature>
<name>A0AA87DR18_9BACL</name>
<dbReference type="InterPro" id="IPR008256">
    <property type="entry name" value="Peptidase_S1B"/>
</dbReference>
<organism evidence="10 11">
    <name type="scientific">Gemella haemolysans M341</name>
    <dbReference type="NCBI Taxonomy" id="562981"/>
    <lineage>
        <taxon>Bacteria</taxon>
        <taxon>Bacillati</taxon>
        <taxon>Bacillota</taxon>
        <taxon>Bacilli</taxon>
        <taxon>Bacillales</taxon>
        <taxon>Gemellaceae</taxon>
        <taxon>Gemella</taxon>
    </lineage>
</organism>
<proteinExistence type="inferred from homology"/>
<dbReference type="PRINTS" id="PR01774">
    <property type="entry name" value="EXFOLTOXIN"/>
</dbReference>
<feature type="compositionally biased region" description="Polar residues" evidence="7">
    <location>
        <begin position="1385"/>
        <end position="1411"/>
    </location>
</feature>
<dbReference type="Pfam" id="PF13365">
    <property type="entry name" value="Trypsin_2"/>
    <property type="match status" value="2"/>
</dbReference>
<evidence type="ECO:0000256" key="1">
    <source>
        <dbReference type="ARBA" id="ARBA00008764"/>
    </source>
</evidence>
<dbReference type="RefSeq" id="WP_003145939.1">
    <property type="nucleotide sequence ID" value="NZ_GL883582.1"/>
</dbReference>
<feature type="domain" description="G5" evidence="9">
    <location>
        <begin position="964"/>
        <end position="1044"/>
    </location>
</feature>
<dbReference type="SMART" id="SM01208">
    <property type="entry name" value="G5"/>
    <property type="match status" value="5"/>
</dbReference>
<dbReference type="PANTHER" id="PTHR15462">
    <property type="entry name" value="SERINE PROTEASE"/>
    <property type="match status" value="1"/>
</dbReference>
<accession>A0AA87DR18</accession>
<dbReference type="GO" id="GO:0004252">
    <property type="term" value="F:serine-type endopeptidase activity"/>
    <property type="evidence" value="ECO:0007669"/>
    <property type="project" value="InterPro"/>
</dbReference>